<dbReference type="PANTHER" id="PTHR11941:SF133">
    <property type="entry name" value="1,2-EPOXYPHENYLACETYL-COA ISOMERASE"/>
    <property type="match status" value="1"/>
</dbReference>
<dbReference type="InterPro" id="IPR014748">
    <property type="entry name" value="Enoyl-CoA_hydra_C"/>
</dbReference>
<name>A0ABT3T0Q9_9GAMM</name>
<dbReference type="EMBL" id="SHNP01000012">
    <property type="protein sequence ID" value="MCX2975709.1"/>
    <property type="molecule type" value="Genomic_DNA"/>
</dbReference>
<accession>A0ABT3T0Q9</accession>
<evidence type="ECO:0000256" key="2">
    <source>
        <dbReference type="ARBA" id="ARBA00023239"/>
    </source>
</evidence>
<sequence length="260" mass="28193">MTDFETTNYTVTNRVATIKLNRPKAMNAFNEKLRMDLTAAIETAETDGDVRVIILTGEGRGFSAGADLMDGLGGHDDIESHILKEYKPFLTTIDQSPKLYISAVNGACAGIGIALAITCDFTVMADDAYFYLAFAPIGLIPDGGASYHLVNAMGYKKAMQLFVEAGRLEPQECLEYGLANKVVPANELLNQTQGWAEKLAQGAPLAQKFGKQVLRSAARSSLTDMIDQEAKIQVITSTSEDHINATMAFFKKEKPVSIGK</sequence>
<dbReference type="Proteomes" id="UP001143307">
    <property type="component" value="Unassembled WGS sequence"/>
</dbReference>
<keyword evidence="5" id="KW-1185">Reference proteome</keyword>
<feature type="transmembrane region" description="Helical" evidence="3">
    <location>
        <begin position="129"/>
        <end position="150"/>
    </location>
</feature>
<dbReference type="Pfam" id="PF00378">
    <property type="entry name" value="ECH_1"/>
    <property type="match status" value="1"/>
</dbReference>
<dbReference type="CDD" id="cd06558">
    <property type="entry name" value="crotonase-like"/>
    <property type="match status" value="1"/>
</dbReference>
<dbReference type="RefSeq" id="WP_279254329.1">
    <property type="nucleotide sequence ID" value="NZ_SHNP01000012.1"/>
</dbReference>
<evidence type="ECO:0000313" key="4">
    <source>
        <dbReference type="EMBL" id="MCX2975709.1"/>
    </source>
</evidence>
<keyword evidence="3" id="KW-0472">Membrane</keyword>
<comment type="caution">
    <text evidence="4">The sequence shown here is derived from an EMBL/GenBank/DDBJ whole genome shotgun (WGS) entry which is preliminary data.</text>
</comment>
<organism evidence="4 5">
    <name type="scientific">Candidatus Seongchinamella marina</name>
    <dbReference type="NCBI Taxonomy" id="2518990"/>
    <lineage>
        <taxon>Bacteria</taxon>
        <taxon>Pseudomonadati</taxon>
        <taxon>Pseudomonadota</taxon>
        <taxon>Gammaproteobacteria</taxon>
        <taxon>Cellvibrionales</taxon>
        <taxon>Halieaceae</taxon>
        <taxon>Seongchinamella</taxon>
    </lineage>
</organism>
<dbReference type="SUPFAM" id="SSF52096">
    <property type="entry name" value="ClpP/crotonase"/>
    <property type="match status" value="1"/>
</dbReference>
<proteinExistence type="inferred from homology"/>
<dbReference type="InterPro" id="IPR001753">
    <property type="entry name" value="Enoyl-CoA_hydra/iso"/>
</dbReference>
<feature type="transmembrane region" description="Helical" evidence="3">
    <location>
        <begin position="99"/>
        <end position="117"/>
    </location>
</feature>
<dbReference type="Gene3D" id="1.10.12.10">
    <property type="entry name" value="Lyase 2-enoyl-coa Hydratase, Chain A, domain 2"/>
    <property type="match status" value="1"/>
</dbReference>
<reference evidence="4" key="1">
    <citation type="submission" date="2019-02" db="EMBL/GenBank/DDBJ databases">
        <authorList>
            <person name="Li S.-H."/>
        </authorList>
    </citation>
    <scope>NUCLEOTIDE SEQUENCE</scope>
    <source>
        <strain evidence="4">IMCC8485</strain>
    </source>
</reference>
<keyword evidence="3" id="KW-0812">Transmembrane</keyword>
<dbReference type="PANTHER" id="PTHR11941">
    <property type="entry name" value="ENOYL-COA HYDRATASE-RELATED"/>
    <property type="match status" value="1"/>
</dbReference>
<evidence type="ECO:0000256" key="3">
    <source>
        <dbReference type="SAM" id="Phobius"/>
    </source>
</evidence>
<evidence type="ECO:0000313" key="5">
    <source>
        <dbReference type="Proteomes" id="UP001143307"/>
    </source>
</evidence>
<comment type="similarity">
    <text evidence="1">Belongs to the enoyl-CoA hydratase/isomerase family.</text>
</comment>
<dbReference type="Gene3D" id="3.90.226.10">
    <property type="entry name" value="2-enoyl-CoA Hydratase, Chain A, domain 1"/>
    <property type="match status" value="1"/>
</dbReference>
<keyword evidence="2" id="KW-0456">Lyase</keyword>
<gene>
    <name evidence="4" type="ORF">EYC87_19235</name>
</gene>
<protein>
    <submittedName>
        <fullName evidence="4">Enoyl-CoA hydratase/isomerase family protein</fullName>
    </submittedName>
</protein>
<dbReference type="InterPro" id="IPR029045">
    <property type="entry name" value="ClpP/crotonase-like_dom_sf"/>
</dbReference>
<evidence type="ECO:0000256" key="1">
    <source>
        <dbReference type="ARBA" id="ARBA00005254"/>
    </source>
</evidence>
<keyword evidence="3" id="KW-1133">Transmembrane helix</keyword>